<proteinExistence type="predicted"/>
<dbReference type="EMBL" id="DVOT01000064">
    <property type="protein sequence ID" value="HIV27048.1"/>
    <property type="molecule type" value="Genomic_DNA"/>
</dbReference>
<comment type="caution">
    <text evidence="1">The sequence shown here is derived from an EMBL/GenBank/DDBJ whole genome shotgun (WGS) entry which is preliminary data.</text>
</comment>
<reference evidence="1" key="2">
    <citation type="journal article" date="2021" name="PeerJ">
        <title>Extensive microbial diversity within the chicken gut microbiome revealed by metagenomics and culture.</title>
        <authorList>
            <person name="Gilroy R."/>
            <person name="Ravi A."/>
            <person name="Getino M."/>
            <person name="Pursley I."/>
            <person name="Horton D.L."/>
            <person name="Alikhan N.F."/>
            <person name="Baker D."/>
            <person name="Gharbi K."/>
            <person name="Hall N."/>
            <person name="Watson M."/>
            <person name="Adriaenssens E.M."/>
            <person name="Foster-Nyarko E."/>
            <person name="Jarju S."/>
            <person name="Secka A."/>
            <person name="Antonio M."/>
            <person name="Oren A."/>
            <person name="Chaudhuri R.R."/>
            <person name="La Ragione R."/>
            <person name="Hildebrand F."/>
            <person name="Pallen M.J."/>
        </authorList>
    </citation>
    <scope>NUCLEOTIDE SEQUENCE</scope>
    <source>
        <strain evidence="1">CHK183-6373</strain>
    </source>
</reference>
<name>A0A9D1P5L6_9FIRM</name>
<organism evidence="1 2">
    <name type="scientific">Candidatus Ornithocaccomicrobium faecavium</name>
    <dbReference type="NCBI Taxonomy" id="2840890"/>
    <lineage>
        <taxon>Bacteria</taxon>
        <taxon>Bacillati</taxon>
        <taxon>Bacillota</taxon>
        <taxon>Clostridia</taxon>
        <taxon>Candidatus Ornithocaccomicrobium</taxon>
    </lineage>
</organism>
<evidence type="ECO:0000313" key="1">
    <source>
        <dbReference type="EMBL" id="HIV27048.1"/>
    </source>
</evidence>
<protein>
    <submittedName>
        <fullName evidence="1">Uncharacterized protein</fullName>
    </submittedName>
</protein>
<reference evidence="1" key="1">
    <citation type="submission" date="2020-10" db="EMBL/GenBank/DDBJ databases">
        <authorList>
            <person name="Gilroy R."/>
        </authorList>
    </citation>
    <scope>NUCLEOTIDE SEQUENCE</scope>
    <source>
        <strain evidence="1">CHK183-6373</strain>
    </source>
</reference>
<feature type="non-terminal residue" evidence="1">
    <location>
        <position position="629"/>
    </location>
</feature>
<dbReference type="Proteomes" id="UP000886884">
    <property type="component" value="Unassembled WGS sequence"/>
</dbReference>
<gene>
    <name evidence="1" type="ORF">IAA64_03690</name>
</gene>
<evidence type="ECO:0000313" key="2">
    <source>
        <dbReference type="Proteomes" id="UP000886884"/>
    </source>
</evidence>
<accession>A0A9D1P5L6</accession>
<dbReference type="AlphaFoldDB" id="A0A9D1P5L6"/>
<sequence>MLTQRLGSETQKDPAFLAELIAAIQAHPGSCDEVWLATDYGFPSMETHRASAEALGKIAEKFRAIGVRVSLQLSNSLGHGQYMSARDCSGLVYEGSPAENMVGHRGERADYCFCWRGAHVREYVRQELSLYAAAVQPDTVWIDDDLRATNHFPVEYGCFCETCLAQFCARYGVEISREALVRAINRGEAVWRARWVEFVREGLRDFTDEMARAIHAVSPDSAIGLQGCAHGAYTGYGYDFLYSAMREATGKPPKSRPGGGAYNDHNPLAFLEKAVLLNWQNEMLPAYVREIRPEIENLPDVPYGKSIPGTILETTLYLACGANAMSYAMLMNDYEPMAWHAQMLAGFARHRPYWQALAAANEGTAQAGLIAVTAREGWKRPLAEGEADFAWSREAYADALPLMHAAIPVAMRRERQAQGAVYLLSAANAAALGAEEIEFLLARSVLCDGGALEALARRGYRFGARAVPVDVSQLYERYLPHPVNGAAAGRTWSQTLFVQKGHRLEDLDGTTEPFALYGTDSKNRRAETADPAAPYGIANAFVTTQAGAKWAVFGHNLWQSVISSEKRRQILAAAEALQPGALAAILDTPWQAWVLPREDANGRVSSVSVVNLSPGASESLSLRVRRPKG</sequence>